<sequence length="41" mass="4745">GFARCACEHRPLGSPRVRGRRAAGDFEAQMLQRVRRARHRL</sequence>
<name>A0A6J4V3E2_9BACT</name>
<reference evidence="1" key="1">
    <citation type="submission" date="2020-02" db="EMBL/GenBank/DDBJ databases">
        <authorList>
            <person name="Meier V. D."/>
        </authorList>
    </citation>
    <scope>NUCLEOTIDE SEQUENCE</scope>
    <source>
        <strain evidence="1">AVDCRST_MAG87</strain>
    </source>
</reference>
<dbReference type="AlphaFoldDB" id="A0A6J4V3E2"/>
<accession>A0A6J4V3E2</accession>
<organism evidence="1">
    <name type="scientific">uncultured Thermomicrobiales bacterium</name>
    <dbReference type="NCBI Taxonomy" id="1645740"/>
    <lineage>
        <taxon>Bacteria</taxon>
        <taxon>Pseudomonadati</taxon>
        <taxon>Thermomicrobiota</taxon>
        <taxon>Thermomicrobia</taxon>
        <taxon>Thermomicrobiales</taxon>
        <taxon>environmental samples</taxon>
    </lineage>
</organism>
<protein>
    <submittedName>
        <fullName evidence="1">Uncharacterized protein</fullName>
    </submittedName>
</protein>
<feature type="non-terminal residue" evidence="1">
    <location>
        <position position="1"/>
    </location>
</feature>
<dbReference type="EMBL" id="CADCWJ010000431">
    <property type="protein sequence ID" value="CAA9565539.1"/>
    <property type="molecule type" value="Genomic_DNA"/>
</dbReference>
<gene>
    <name evidence="1" type="ORF">AVDCRST_MAG87-1916</name>
</gene>
<feature type="non-terminal residue" evidence="1">
    <location>
        <position position="41"/>
    </location>
</feature>
<proteinExistence type="predicted"/>
<evidence type="ECO:0000313" key="1">
    <source>
        <dbReference type="EMBL" id="CAA9565539.1"/>
    </source>
</evidence>